<comment type="pathway">
    <text evidence="1 5">Carotenoid biosynthesis.</text>
</comment>
<feature type="domain" description="Amine oxidase" evidence="6">
    <location>
        <begin position="13"/>
        <end position="487"/>
    </location>
</feature>
<accession>A0A1G9DR60</accession>
<dbReference type="GO" id="GO:0016491">
    <property type="term" value="F:oxidoreductase activity"/>
    <property type="evidence" value="ECO:0007669"/>
    <property type="project" value="UniProtKB-KW"/>
</dbReference>
<keyword evidence="4 5" id="KW-0560">Oxidoreductase</keyword>
<dbReference type="NCBIfam" id="TIGR02734">
    <property type="entry name" value="crtI_fam"/>
    <property type="match status" value="1"/>
</dbReference>
<evidence type="ECO:0000256" key="2">
    <source>
        <dbReference type="ARBA" id="ARBA00006046"/>
    </source>
</evidence>
<dbReference type="InterPro" id="IPR002937">
    <property type="entry name" value="Amino_oxidase"/>
</dbReference>
<keyword evidence="8" id="KW-1185">Reference proteome</keyword>
<evidence type="ECO:0000256" key="4">
    <source>
        <dbReference type="ARBA" id="ARBA00023002"/>
    </source>
</evidence>
<dbReference type="AlphaFoldDB" id="A0A1G9DR60"/>
<comment type="similarity">
    <text evidence="2 5">Belongs to the carotenoid/retinoid oxidoreductase family.</text>
</comment>
<evidence type="ECO:0000256" key="3">
    <source>
        <dbReference type="ARBA" id="ARBA00022746"/>
    </source>
</evidence>
<dbReference type="RefSeq" id="WP_089681233.1">
    <property type="nucleotide sequence ID" value="NZ_FNFO01000003.1"/>
</dbReference>
<organism evidence="7 8">
    <name type="scientific">Catalinimonas alkaloidigena</name>
    <dbReference type="NCBI Taxonomy" id="1075417"/>
    <lineage>
        <taxon>Bacteria</taxon>
        <taxon>Pseudomonadati</taxon>
        <taxon>Bacteroidota</taxon>
        <taxon>Cytophagia</taxon>
        <taxon>Cytophagales</taxon>
        <taxon>Catalimonadaceae</taxon>
        <taxon>Catalinimonas</taxon>
    </lineage>
</organism>
<dbReference type="Pfam" id="PF01593">
    <property type="entry name" value="Amino_oxidase"/>
    <property type="match status" value="1"/>
</dbReference>
<dbReference type="STRING" id="1075417.SAMN05421823_103223"/>
<sequence length="502" mass="56438">MKNPRAAVIGAGIGGLAAAIRLAHQGYAVTVFEANPYPGGKLSEITSDGYRFDAGPSLFTLPDQVDALFRLVGEEPRDHFDYERLDEICRYFWEDGTCLTAWADPVRFAQEVEAQLGEPAERVLQFLRRSRTYFELVGELFLFRSLHKPSTFLNRTALRAIRQLPKLGLFSTMHGANADFFLDPRLVQLFNRFATYNGSDPYQTPALLNIIPHLEHNIGAFFPRQGMHSITTSLVALARRQGVTFRLGTPVERILTHRGKAIGLQVAGKPLPFRVIVSNADVVSTYRRLLPERRHPHRILRQPKSSSALIFYWGIDRQFPQLGLHNIFFSRDYRREFAHIFRHQTVSDDPTVYLNITSKYKPDDAPPGGENWFTMVNVPNNAGQDWDGLIAQTRQHVLAKLSRLLSCDAASLIRTEALLDPRSIEARTASAQGALYGNSSNNRYAAFLRHANYSSQLAHLYFCGGSVHPGGGIPLSLLSARIATELVAERENRSPFLPLLER</sequence>
<reference evidence="7 8" key="1">
    <citation type="submission" date="2016-10" db="EMBL/GenBank/DDBJ databases">
        <authorList>
            <person name="de Groot N.N."/>
        </authorList>
    </citation>
    <scope>NUCLEOTIDE SEQUENCE [LARGE SCALE GENOMIC DNA]</scope>
    <source>
        <strain evidence="7 8">DSM 25186</strain>
    </source>
</reference>
<dbReference type="OrthoDB" id="9774675at2"/>
<proteinExistence type="inferred from homology"/>
<dbReference type="Proteomes" id="UP000198510">
    <property type="component" value="Unassembled WGS sequence"/>
</dbReference>
<dbReference type="GO" id="GO:0016117">
    <property type="term" value="P:carotenoid biosynthetic process"/>
    <property type="evidence" value="ECO:0007669"/>
    <property type="project" value="UniProtKB-KW"/>
</dbReference>
<name>A0A1G9DR60_9BACT</name>
<dbReference type="InterPro" id="IPR036188">
    <property type="entry name" value="FAD/NAD-bd_sf"/>
</dbReference>
<gene>
    <name evidence="7" type="ORF">SAMN05421823_103223</name>
</gene>
<keyword evidence="3 5" id="KW-0125">Carotenoid biosynthesis</keyword>
<evidence type="ECO:0000313" key="7">
    <source>
        <dbReference type="EMBL" id="SDK66377.1"/>
    </source>
</evidence>
<dbReference type="PANTHER" id="PTHR43734:SF7">
    <property type="entry name" value="4,4'-DIAPONEUROSPORENE OXYGENASE"/>
    <property type="match status" value="1"/>
</dbReference>
<protein>
    <submittedName>
        <fullName evidence="7">Phytoene desaturase</fullName>
    </submittedName>
</protein>
<dbReference type="InterPro" id="IPR014105">
    <property type="entry name" value="Carotenoid/retinoid_OxRdtase"/>
</dbReference>
<evidence type="ECO:0000313" key="8">
    <source>
        <dbReference type="Proteomes" id="UP000198510"/>
    </source>
</evidence>
<dbReference type="PANTHER" id="PTHR43734">
    <property type="entry name" value="PHYTOENE DESATURASE"/>
    <property type="match status" value="1"/>
</dbReference>
<dbReference type="NCBIfam" id="NF042421">
    <property type="entry name" value="hydcarot_desat_CrtD"/>
    <property type="match status" value="1"/>
</dbReference>
<evidence type="ECO:0000256" key="1">
    <source>
        <dbReference type="ARBA" id="ARBA00004829"/>
    </source>
</evidence>
<dbReference type="Gene3D" id="3.50.50.60">
    <property type="entry name" value="FAD/NAD(P)-binding domain"/>
    <property type="match status" value="2"/>
</dbReference>
<evidence type="ECO:0000259" key="6">
    <source>
        <dbReference type="Pfam" id="PF01593"/>
    </source>
</evidence>
<dbReference type="PRINTS" id="PR00419">
    <property type="entry name" value="ADXRDTASE"/>
</dbReference>
<dbReference type="EMBL" id="FNFO01000003">
    <property type="protein sequence ID" value="SDK66377.1"/>
    <property type="molecule type" value="Genomic_DNA"/>
</dbReference>
<dbReference type="InterPro" id="IPR054840">
    <property type="entry name" value="hydcarot_desat_CrtD"/>
</dbReference>
<evidence type="ECO:0000256" key="5">
    <source>
        <dbReference type="RuleBase" id="RU362075"/>
    </source>
</evidence>
<dbReference type="SUPFAM" id="SSF51905">
    <property type="entry name" value="FAD/NAD(P)-binding domain"/>
    <property type="match status" value="1"/>
</dbReference>